<evidence type="ECO:0000313" key="1">
    <source>
        <dbReference type="EMBL" id="KUM49137.1"/>
    </source>
</evidence>
<organism evidence="1">
    <name type="scientific">Picea glauca</name>
    <name type="common">White spruce</name>
    <name type="synonym">Pinus glauca</name>
    <dbReference type="NCBI Taxonomy" id="3330"/>
    <lineage>
        <taxon>Eukaryota</taxon>
        <taxon>Viridiplantae</taxon>
        <taxon>Streptophyta</taxon>
        <taxon>Embryophyta</taxon>
        <taxon>Tracheophyta</taxon>
        <taxon>Spermatophyta</taxon>
        <taxon>Pinopsida</taxon>
        <taxon>Pinidae</taxon>
        <taxon>Conifers I</taxon>
        <taxon>Pinales</taxon>
        <taxon>Pinaceae</taxon>
        <taxon>Picea</taxon>
    </lineage>
</organism>
<gene>
    <name evidence="1" type="ORF">ABT39_MTgene3686</name>
</gene>
<sequence length="37" mass="4440">MLVINQLYLCLEPKLLLASPMTMLRGWINKINYFSRR</sequence>
<comment type="caution">
    <text evidence="1">The sequence shown here is derived from an EMBL/GenBank/DDBJ whole genome shotgun (WGS) entry which is preliminary data.</text>
</comment>
<dbReference type="AlphaFoldDB" id="A0A101M1E5"/>
<keyword evidence="1" id="KW-0496">Mitochondrion</keyword>
<name>A0A101M1E5_PICGL</name>
<geneLocation type="mitochondrion" evidence="1"/>
<proteinExistence type="predicted"/>
<protein>
    <submittedName>
        <fullName evidence="1">Uncharacterized protein</fullName>
    </submittedName>
</protein>
<reference evidence="1" key="1">
    <citation type="journal article" date="2015" name="Genome Biol. Evol.">
        <title>Organellar Genomes of White Spruce (Picea glauca): Assembly and Annotation.</title>
        <authorList>
            <person name="Jackman S.D."/>
            <person name="Warren R.L."/>
            <person name="Gibb E.A."/>
            <person name="Vandervalk B.P."/>
            <person name="Mohamadi H."/>
            <person name="Chu J."/>
            <person name="Raymond A."/>
            <person name="Pleasance S."/>
            <person name="Coope R."/>
            <person name="Wildung M.R."/>
            <person name="Ritland C.E."/>
            <person name="Bousquet J."/>
            <person name="Jones S.J."/>
            <person name="Bohlmann J."/>
            <person name="Birol I."/>
        </authorList>
    </citation>
    <scope>NUCLEOTIDE SEQUENCE [LARGE SCALE GENOMIC DNA]</scope>
    <source>
        <tissue evidence="1">Flushing bud</tissue>
    </source>
</reference>
<dbReference type="EMBL" id="LKAM01000003">
    <property type="protein sequence ID" value="KUM49137.1"/>
    <property type="molecule type" value="Genomic_DNA"/>
</dbReference>
<accession>A0A101M1E5</accession>